<evidence type="ECO:0008006" key="5">
    <source>
        <dbReference type="Google" id="ProtNLM"/>
    </source>
</evidence>
<protein>
    <recommendedName>
        <fullName evidence="5">Pyrroloquinoline-quinone binding quinoprotein</fullName>
    </recommendedName>
</protein>
<proteinExistence type="predicted"/>
<organism evidence="3 4">
    <name type="scientific">Pseudonocardia hispaniensis</name>
    <dbReference type="NCBI Taxonomy" id="904933"/>
    <lineage>
        <taxon>Bacteria</taxon>
        <taxon>Bacillati</taxon>
        <taxon>Actinomycetota</taxon>
        <taxon>Actinomycetes</taxon>
        <taxon>Pseudonocardiales</taxon>
        <taxon>Pseudonocardiaceae</taxon>
        <taxon>Pseudonocardia</taxon>
    </lineage>
</organism>
<keyword evidence="2" id="KW-1133">Transmembrane helix</keyword>
<feature type="compositionally biased region" description="Basic and acidic residues" evidence="1">
    <location>
        <begin position="242"/>
        <end position="252"/>
    </location>
</feature>
<evidence type="ECO:0000313" key="3">
    <source>
        <dbReference type="EMBL" id="MFC5993992.1"/>
    </source>
</evidence>
<feature type="transmembrane region" description="Helical" evidence="2">
    <location>
        <begin position="16"/>
        <end position="35"/>
    </location>
</feature>
<evidence type="ECO:0000256" key="2">
    <source>
        <dbReference type="SAM" id="Phobius"/>
    </source>
</evidence>
<keyword evidence="4" id="KW-1185">Reference proteome</keyword>
<evidence type="ECO:0000313" key="4">
    <source>
        <dbReference type="Proteomes" id="UP001596302"/>
    </source>
</evidence>
<accession>A0ABW1J024</accession>
<reference evidence="4" key="1">
    <citation type="journal article" date="2019" name="Int. J. Syst. Evol. Microbiol.">
        <title>The Global Catalogue of Microorganisms (GCM) 10K type strain sequencing project: providing services to taxonomists for standard genome sequencing and annotation.</title>
        <authorList>
            <consortium name="The Broad Institute Genomics Platform"/>
            <consortium name="The Broad Institute Genome Sequencing Center for Infectious Disease"/>
            <person name="Wu L."/>
            <person name="Ma J."/>
        </authorList>
    </citation>
    <scope>NUCLEOTIDE SEQUENCE [LARGE SCALE GENOMIC DNA]</scope>
    <source>
        <strain evidence="4">CCM 8391</strain>
    </source>
</reference>
<dbReference type="Proteomes" id="UP001596302">
    <property type="component" value="Unassembled WGS sequence"/>
</dbReference>
<feature type="region of interest" description="Disordered" evidence="1">
    <location>
        <begin position="241"/>
        <end position="261"/>
    </location>
</feature>
<evidence type="ECO:0000256" key="1">
    <source>
        <dbReference type="SAM" id="MobiDB-lite"/>
    </source>
</evidence>
<comment type="caution">
    <text evidence="3">The sequence shown here is derived from an EMBL/GenBank/DDBJ whole genome shotgun (WGS) entry which is preliminary data.</text>
</comment>
<keyword evidence="2" id="KW-0472">Membrane</keyword>
<dbReference type="InterPro" id="IPR011047">
    <property type="entry name" value="Quinoprotein_ADH-like_sf"/>
</dbReference>
<dbReference type="InterPro" id="IPR015943">
    <property type="entry name" value="WD40/YVTN_repeat-like_dom_sf"/>
</dbReference>
<dbReference type="SUPFAM" id="SSF50998">
    <property type="entry name" value="Quinoprotein alcohol dehydrogenase-like"/>
    <property type="match status" value="1"/>
</dbReference>
<name>A0ABW1J024_9PSEU</name>
<sequence>MFRLRLTEPERRRRGDVLAAAVLVVVLVTTAVLYWRQSPAANTISELASRAAAAAPAPPAAVPQQLTEAWRAASGATAVPLVAGPVVVTADGSAVVGRDAATGATQWSYTRNVPLCAAAEGFGRVLALFHNGSGRDSDCSELTELDAVTGARAAQRNPDLRPGAQMITDGSHVAATGTNYLEVWRSDLVKTLEYGDIRTPAQPGRQPRPDCRYGSFAMAPGRLAVLERCASDSGDRLTVLKPDGRDATRPEVESSTPVPGSGAQVLAVSAERVAVALPDPARLLILDNAGRQVGLVPIDVPAADLSSDPPGGVASVTGDERRYYWWTGSRTVALDRTDLVPLWTLRDTLGPGVDYAGSLLVPVPGGTWVVNPLDGVAERTISVDRGGWTGPVALATQGAIVLEQRGPELAALRAP</sequence>
<gene>
    <name evidence="3" type="ORF">ACFQE5_07185</name>
</gene>
<keyword evidence="2" id="KW-0812">Transmembrane</keyword>
<dbReference type="Gene3D" id="2.130.10.10">
    <property type="entry name" value="YVTN repeat-like/Quinoprotein amine dehydrogenase"/>
    <property type="match status" value="1"/>
</dbReference>
<dbReference type="EMBL" id="JBHSQW010000014">
    <property type="protein sequence ID" value="MFC5993992.1"/>
    <property type="molecule type" value="Genomic_DNA"/>
</dbReference>
<dbReference type="RefSeq" id="WP_379584027.1">
    <property type="nucleotide sequence ID" value="NZ_JBHSQW010000014.1"/>
</dbReference>